<feature type="non-terminal residue" evidence="5">
    <location>
        <position position="1"/>
    </location>
</feature>
<feature type="chain" id="PRO_5029844356" evidence="3">
    <location>
        <begin position="20"/>
        <end position="240"/>
    </location>
</feature>
<dbReference type="GO" id="GO:0006955">
    <property type="term" value="P:immune response"/>
    <property type="evidence" value="ECO:0007669"/>
    <property type="project" value="InterPro"/>
</dbReference>
<dbReference type="InterPro" id="IPR000353">
    <property type="entry name" value="MHC_II_b_N"/>
</dbReference>
<keyword evidence="3" id="KW-0732">Signal</keyword>
<keyword evidence="6" id="KW-1185">Reference proteome</keyword>
<keyword evidence="2" id="KW-0472">Membrane</keyword>
<reference evidence="5 6" key="1">
    <citation type="submission" date="2019-09" db="EMBL/GenBank/DDBJ databases">
        <title>Bird 10,000 Genomes (B10K) Project - Family phase.</title>
        <authorList>
            <person name="Zhang G."/>
        </authorList>
    </citation>
    <scope>NUCLEOTIDE SEQUENCE [LARGE SCALE GENOMIC DNA]</scope>
    <source>
        <strain evidence="5">B10K-DU-029-52</strain>
    </source>
</reference>
<dbReference type="SUPFAM" id="SSF54452">
    <property type="entry name" value="MHC antigen-recognition domain"/>
    <property type="match status" value="1"/>
</dbReference>
<evidence type="ECO:0000256" key="3">
    <source>
        <dbReference type="SAM" id="SignalP"/>
    </source>
</evidence>
<evidence type="ECO:0000313" key="6">
    <source>
        <dbReference type="Proteomes" id="UP000571324"/>
    </source>
</evidence>
<sequence>SGVAPGALGLLWGAGSCWGARPDLSPTHTGVFQKLSRSEYHFINDTDRVTYVERSISNREQLLDFDSDVGHYVGDTQCGEINAGQWNSQLGALELKRGQGDNYCRDNCKLYTAFSVEHRGELGAERVPTGPGLGMTLEPLKTSMGIIPAPSALLVPMPGASSASPMTRVALFVHLRISQCRLRASISADLGVSGGPDHCGPPEMLPDATHSKMVTGNGGFMLGFVFLALGLGFYLRKKVG</sequence>
<organism evidence="5 6">
    <name type="scientific">Origma solitaria</name>
    <dbReference type="NCBI Taxonomy" id="720586"/>
    <lineage>
        <taxon>Eukaryota</taxon>
        <taxon>Metazoa</taxon>
        <taxon>Chordata</taxon>
        <taxon>Craniata</taxon>
        <taxon>Vertebrata</taxon>
        <taxon>Euteleostomi</taxon>
        <taxon>Archelosauria</taxon>
        <taxon>Archosauria</taxon>
        <taxon>Dinosauria</taxon>
        <taxon>Saurischia</taxon>
        <taxon>Theropoda</taxon>
        <taxon>Coelurosauria</taxon>
        <taxon>Aves</taxon>
        <taxon>Neognathae</taxon>
        <taxon>Neoaves</taxon>
        <taxon>Telluraves</taxon>
        <taxon>Australaves</taxon>
        <taxon>Passeriformes</taxon>
        <taxon>Meliphagoidea</taxon>
        <taxon>Acanthizidae</taxon>
        <taxon>Origma</taxon>
    </lineage>
</organism>
<protein>
    <submittedName>
        <fullName evidence="5">HB2D protein</fullName>
    </submittedName>
</protein>
<keyword evidence="1" id="KW-0325">Glycoprotein</keyword>
<accession>A0A7K6DBD8</accession>
<evidence type="ECO:0000256" key="2">
    <source>
        <dbReference type="SAM" id="Phobius"/>
    </source>
</evidence>
<dbReference type="InterPro" id="IPR011162">
    <property type="entry name" value="MHC_I/II-like_Ag-recog"/>
</dbReference>
<dbReference type="EMBL" id="VZRL01003305">
    <property type="protein sequence ID" value="NWV23122.1"/>
    <property type="molecule type" value="Genomic_DNA"/>
</dbReference>
<feature type="transmembrane region" description="Helical" evidence="2">
    <location>
        <begin position="218"/>
        <end position="235"/>
    </location>
</feature>
<proteinExistence type="predicted"/>
<feature type="domain" description="MHC class II beta chain N-terminal" evidence="4">
    <location>
        <begin position="38"/>
        <end position="112"/>
    </location>
</feature>
<keyword evidence="2" id="KW-0812">Transmembrane</keyword>
<dbReference type="InterPro" id="IPR014745">
    <property type="entry name" value="MHC_II_a/b_N"/>
</dbReference>
<evidence type="ECO:0000259" key="4">
    <source>
        <dbReference type="SMART" id="SM00921"/>
    </source>
</evidence>
<dbReference type="Pfam" id="PF00969">
    <property type="entry name" value="MHC_II_beta"/>
    <property type="match status" value="1"/>
</dbReference>
<keyword evidence="2" id="KW-1133">Transmembrane helix</keyword>
<feature type="signal peptide" evidence="3">
    <location>
        <begin position="1"/>
        <end position="19"/>
    </location>
</feature>
<dbReference type="Proteomes" id="UP000571324">
    <property type="component" value="Unassembled WGS sequence"/>
</dbReference>
<gene>
    <name evidence="5" type="primary">Hb2d</name>
    <name evidence="5" type="ORF">ORISOL_R07338</name>
</gene>
<evidence type="ECO:0000256" key="1">
    <source>
        <dbReference type="ARBA" id="ARBA00023180"/>
    </source>
</evidence>
<dbReference type="Gene3D" id="3.10.320.10">
    <property type="entry name" value="Class II Histocompatibility Antigen, M Beta Chain, Chain B, domain 1"/>
    <property type="match status" value="1"/>
</dbReference>
<comment type="caution">
    <text evidence="5">The sequence shown here is derived from an EMBL/GenBank/DDBJ whole genome shotgun (WGS) entry which is preliminary data.</text>
</comment>
<dbReference type="SMART" id="SM00921">
    <property type="entry name" value="MHC_II_beta"/>
    <property type="match status" value="1"/>
</dbReference>
<dbReference type="GO" id="GO:0042613">
    <property type="term" value="C:MHC class II protein complex"/>
    <property type="evidence" value="ECO:0007669"/>
    <property type="project" value="InterPro"/>
</dbReference>
<feature type="non-terminal residue" evidence="5">
    <location>
        <position position="240"/>
    </location>
</feature>
<evidence type="ECO:0000313" key="5">
    <source>
        <dbReference type="EMBL" id="NWV23122.1"/>
    </source>
</evidence>
<dbReference type="AlphaFoldDB" id="A0A7K6DBD8"/>
<dbReference type="GO" id="GO:0019882">
    <property type="term" value="P:antigen processing and presentation"/>
    <property type="evidence" value="ECO:0007669"/>
    <property type="project" value="InterPro"/>
</dbReference>
<name>A0A7K6DBD8_9PASS</name>